<dbReference type="GO" id="GO:0001716">
    <property type="term" value="F:L-amino-acid oxidase activity"/>
    <property type="evidence" value="ECO:0007669"/>
    <property type="project" value="TreeGrafter"/>
</dbReference>
<dbReference type="GO" id="GO:0009063">
    <property type="term" value="P:amino acid catabolic process"/>
    <property type="evidence" value="ECO:0007669"/>
    <property type="project" value="TreeGrafter"/>
</dbReference>
<dbReference type="Gene3D" id="3.50.50.60">
    <property type="entry name" value="FAD/NAD(P)-binding domain"/>
    <property type="match status" value="1"/>
</dbReference>
<dbReference type="Proteomes" id="UP000807353">
    <property type="component" value="Unassembled WGS sequence"/>
</dbReference>
<dbReference type="SUPFAM" id="SSF54373">
    <property type="entry name" value="FAD-linked reductases, C-terminal domain"/>
    <property type="match status" value="1"/>
</dbReference>
<dbReference type="InterPro" id="IPR036188">
    <property type="entry name" value="FAD/NAD-bd_sf"/>
</dbReference>
<evidence type="ECO:0000313" key="3">
    <source>
        <dbReference type="Proteomes" id="UP000807353"/>
    </source>
</evidence>
<keyword evidence="3" id="KW-1185">Reference proteome</keyword>
<dbReference type="Gene3D" id="3.90.660.10">
    <property type="match status" value="1"/>
</dbReference>
<dbReference type="Gene3D" id="1.10.10.1620">
    <property type="match status" value="1"/>
</dbReference>
<dbReference type="PANTHER" id="PTHR10742:SF342">
    <property type="entry name" value="AMINE OXIDASE"/>
    <property type="match status" value="1"/>
</dbReference>
<name>A0A9P6CHJ7_9AGAR</name>
<feature type="domain" description="Amine oxidase" evidence="1">
    <location>
        <begin position="230"/>
        <end position="715"/>
    </location>
</feature>
<sequence length="770" mass="87025">MSRPKILVTTGNLFKLELPSGWFMNLSAISRRVYNQLITVNYVVDGDAHVHFLANKWNQLNQSMRDIDSTEDVVTIIPQGDKIAIEINTYFSTTARIKEEELKDEKYRSSRLNIIETTKPANGPPGFPDYTTYLVFVEDALPVTQVAGAPEYDDALLTINIMQGEVSVISPDTGSQALAQVGREAIDRFIDIYTDPAKPGPTIPPETLEPLPMPLPASPYPVGILGAGVGGLYIAMMLDTLGIKYEILEGSDRVGGRLFTHYFPKNSGPYQYYDVGAMRYPRTTFMTRTFDLAEKRLGLKMLDYLRDQDNAFLSYNGVSVTKKRNNEANITVEDIFKVTEKNDGNVPVDEFNKGSGYFWNNILGELRQYFVDYPFDEAFKKLKIWEDHTVTSYLLTIKRVPYSVVKWYETMESRTGLFDQSLTETVLASLVFNDPNMKGKTVEWRCFDGGSEALHKAMTERIKTKPQLYMRAIAISDSDNDTSLTVKFDSSHNPRPSAQGRTEKKYSNVISTMSFGCLRMVDLDKLYLSYGQKNAIRQLNYTPSIKIGVQFKTAWWEKLGIVGGQSSTDRPVRDIVYPSYGPDSSHPGGKKSNCMIAAYNGMQDSQRLGGLMKGKGTPEEKVLLDLVMRDLAAVHNVDVEMLWDEYEDYFPWDFYRDEFQLGAFCQFGPGQFQHTYPQVTQPASKQQRFHFSGDATSTFHGWVAGALNSAWRAVMGMLVAHPELNPNPGEDIIAKFKKTWGETEEWEQKTLAKLVYLNRELTALDLQGPH</sequence>
<dbReference type="PANTHER" id="PTHR10742">
    <property type="entry name" value="FLAVIN MONOAMINE OXIDASE"/>
    <property type="match status" value="1"/>
</dbReference>
<organism evidence="2 3">
    <name type="scientific">Collybia nuda</name>
    <dbReference type="NCBI Taxonomy" id="64659"/>
    <lineage>
        <taxon>Eukaryota</taxon>
        <taxon>Fungi</taxon>
        <taxon>Dikarya</taxon>
        <taxon>Basidiomycota</taxon>
        <taxon>Agaricomycotina</taxon>
        <taxon>Agaricomycetes</taxon>
        <taxon>Agaricomycetidae</taxon>
        <taxon>Agaricales</taxon>
        <taxon>Tricholomatineae</taxon>
        <taxon>Clitocybaceae</taxon>
        <taxon>Collybia</taxon>
    </lineage>
</organism>
<dbReference type="EMBL" id="MU150272">
    <property type="protein sequence ID" value="KAF9462370.1"/>
    <property type="molecule type" value="Genomic_DNA"/>
</dbReference>
<evidence type="ECO:0000259" key="1">
    <source>
        <dbReference type="Pfam" id="PF01593"/>
    </source>
</evidence>
<dbReference type="InterPro" id="IPR050281">
    <property type="entry name" value="Flavin_monoamine_oxidase"/>
</dbReference>
<dbReference type="Pfam" id="PF01593">
    <property type="entry name" value="Amino_oxidase"/>
    <property type="match status" value="1"/>
</dbReference>
<dbReference type="InterPro" id="IPR002937">
    <property type="entry name" value="Amino_oxidase"/>
</dbReference>
<evidence type="ECO:0000313" key="2">
    <source>
        <dbReference type="EMBL" id="KAF9462370.1"/>
    </source>
</evidence>
<dbReference type="SUPFAM" id="SSF51905">
    <property type="entry name" value="FAD/NAD(P)-binding domain"/>
    <property type="match status" value="1"/>
</dbReference>
<comment type="caution">
    <text evidence="2">The sequence shown here is derived from an EMBL/GenBank/DDBJ whole genome shotgun (WGS) entry which is preliminary data.</text>
</comment>
<proteinExistence type="predicted"/>
<accession>A0A9P6CHJ7</accession>
<dbReference type="OrthoDB" id="7777654at2759"/>
<reference evidence="2" key="1">
    <citation type="submission" date="2020-11" db="EMBL/GenBank/DDBJ databases">
        <authorList>
            <consortium name="DOE Joint Genome Institute"/>
            <person name="Ahrendt S."/>
            <person name="Riley R."/>
            <person name="Andreopoulos W."/>
            <person name="Labutti K."/>
            <person name="Pangilinan J."/>
            <person name="Ruiz-Duenas F.J."/>
            <person name="Barrasa J.M."/>
            <person name="Sanchez-Garcia M."/>
            <person name="Camarero S."/>
            <person name="Miyauchi S."/>
            <person name="Serrano A."/>
            <person name="Linde D."/>
            <person name="Babiker R."/>
            <person name="Drula E."/>
            <person name="Ayuso-Fernandez I."/>
            <person name="Pacheco R."/>
            <person name="Padilla G."/>
            <person name="Ferreira P."/>
            <person name="Barriuso J."/>
            <person name="Kellner H."/>
            <person name="Castanera R."/>
            <person name="Alfaro M."/>
            <person name="Ramirez L."/>
            <person name="Pisabarro A.G."/>
            <person name="Kuo A."/>
            <person name="Tritt A."/>
            <person name="Lipzen A."/>
            <person name="He G."/>
            <person name="Yan M."/>
            <person name="Ng V."/>
            <person name="Cullen D."/>
            <person name="Martin F."/>
            <person name="Rosso M.-N."/>
            <person name="Henrissat B."/>
            <person name="Hibbett D."/>
            <person name="Martinez A.T."/>
            <person name="Grigoriev I.V."/>
        </authorList>
    </citation>
    <scope>NUCLEOTIDE SEQUENCE</scope>
    <source>
        <strain evidence="2">CBS 247.69</strain>
    </source>
</reference>
<dbReference type="AlphaFoldDB" id="A0A9P6CHJ7"/>
<gene>
    <name evidence="2" type="ORF">BDZ94DRAFT_724903</name>
</gene>
<protein>
    <submittedName>
        <fullName evidence="2">L-amino acid oxidase</fullName>
    </submittedName>
</protein>